<gene>
    <name evidence="1" type="ORF">OL599_19410</name>
</gene>
<reference evidence="1" key="1">
    <citation type="submission" date="2022-09" db="EMBL/GenBank/DDBJ databases">
        <title>Rhodovastum sp. nov. RN2-1 isolated from soil in Seongnam, South Korea.</title>
        <authorList>
            <person name="Le N.T."/>
        </authorList>
    </citation>
    <scope>NUCLEOTIDE SEQUENCE</scope>
    <source>
        <strain evidence="1">RN2-1</strain>
    </source>
</reference>
<name>A0AA41YUC4_9PROT</name>
<dbReference type="Pfam" id="PF08734">
    <property type="entry name" value="GYD"/>
    <property type="match status" value="1"/>
</dbReference>
<dbReference type="InterPro" id="IPR014845">
    <property type="entry name" value="GYD/TTHA1554"/>
</dbReference>
<evidence type="ECO:0000313" key="2">
    <source>
        <dbReference type="Proteomes" id="UP001165679"/>
    </source>
</evidence>
<reference evidence="1" key="2">
    <citation type="submission" date="2022-10" db="EMBL/GenBank/DDBJ databases">
        <authorList>
            <person name="Trinh H.N."/>
        </authorList>
    </citation>
    <scope>NUCLEOTIDE SEQUENCE</scope>
    <source>
        <strain evidence="1">RN2-1</strain>
    </source>
</reference>
<accession>A0AA41YUC4</accession>
<dbReference type="RefSeq" id="WP_264715570.1">
    <property type="nucleotide sequence ID" value="NZ_JAPDNT010000023.1"/>
</dbReference>
<evidence type="ECO:0000313" key="1">
    <source>
        <dbReference type="EMBL" id="MCW3476738.1"/>
    </source>
</evidence>
<dbReference type="Proteomes" id="UP001165679">
    <property type="component" value="Unassembled WGS sequence"/>
</dbReference>
<keyword evidence="2" id="KW-1185">Reference proteome</keyword>
<organism evidence="1 2">
    <name type="scientific">Limobrevibacterium gyesilva</name>
    <dbReference type="NCBI Taxonomy" id="2991712"/>
    <lineage>
        <taxon>Bacteria</taxon>
        <taxon>Pseudomonadati</taxon>
        <taxon>Pseudomonadota</taxon>
        <taxon>Alphaproteobacteria</taxon>
        <taxon>Acetobacterales</taxon>
        <taxon>Acetobacteraceae</taxon>
        <taxon>Limobrevibacterium</taxon>
    </lineage>
</organism>
<comment type="caution">
    <text evidence="1">The sequence shown here is derived from an EMBL/GenBank/DDBJ whole genome shotgun (WGS) entry which is preliminary data.</text>
</comment>
<protein>
    <submittedName>
        <fullName evidence="1">GYD domain-containing protein</fullName>
    </submittedName>
</protein>
<dbReference type="AlphaFoldDB" id="A0AA41YUC4"/>
<proteinExistence type="predicted"/>
<dbReference type="EMBL" id="JAPDNT010000023">
    <property type="protein sequence ID" value="MCW3476738.1"/>
    <property type="molecule type" value="Genomic_DNA"/>
</dbReference>
<sequence length="106" mass="11023">MPKFLIKASYTTEGMKGLKKDKASGREKAVASACEALGGKLDALYYALGDDDAFAVVDLPSRVHVASLGVAVCASGMASTRTVPLLTVAEMDKALGEDAKYRPPGS</sequence>